<organism evidence="1">
    <name type="scientific">uncultured Caudovirales phage</name>
    <dbReference type="NCBI Taxonomy" id="2100421"/>
    <lineage>
        <taxon>Viruses</taxon>
        <taxon>Duplodnaviria</taxon>
        <taxon>Heunggongvirae</taxon>
        <taxon>Uroviricota</taxon>
        <taxon>Caudoviricetes</taxon>
        <taxon>Peduoviridae</taxon>
        <taxon>Maltschvirus</taxon>
        <taxon>Maltschvirus maltsch</taxon>
    </lineage>
</organism>
<gene>
    <name evidence="1" type="ORF">UFOVP1290_504</name>
</gene>
<reference evidence="1" key="1">
    <citation type="submission" date="2020-05" db="EMBL/GenBank/DDBJ databases">
        <authorList>
            <person name="Chiriac C."/>
            <person name="Salcher M."/>
            <person name="Ghai R."/>
            <person name="Kavagutti S V."/>
        </authorList>
    </citation>
    <scope>NUCLEOTIDE SEQUENCE</scope>
</reference>
<proteinExistence type="predicted"/>
<protein>
    <submittedName>
        <fullName evidence="1">Uncharacterized protein</fullName>
    </submittedName>
</protein>
<name>A0A6J5RY35_9CAUD</name>
<evidence type="ECO:0000313" key="1">
    <source>
        <dbReference type="EMBL" id="CAB4196984.1"/>
    </source>
</evidence>
<accession>A0A6J5RY35</accession>
<sequence>MKLLKCKLCSGEVDIIGTEHSVNKKIKCTKCGYSNTESNKVEPEILIIRRKPQLQ</sequence>
<dbReference type="EMBL" id="LR797252">
    <property type="protein sequence ID" value="CAB4196984.1"/>
    <property type="molecule type" value="Genomic_DNA"/>
</dbReference>